<feature type="transmembrane region" description="Helical" evidence="6">
    <location>
        <begin position="296"/>
        <end position="315"/>
    </location>
</feature>
<dbReference type="InterPro" id="IPR024528">
    <property type="entry name" value="ThrE_2"/>
</dbReference>
<evidence type="ECO:0000259" key="8">
    <source>
        <dbReference type="Pfam" id="PF12821"/>
    </source>
</evidence>
<evidence type="ECO:0000259" key="7">
    <source>
        <dbReference type="Pfam" id="PF06738"/>
    </source>
</evidence>
<proteinExistence type="inferred from homology"/>
<feature type="domain" description="Threonine/Serine exporter ThrE" evidence="8">
    <location>
        <begin position="275"/>
        <end position="400"/>
    </location>
</feature>
<evidence type="ECO:0000256" key="2">
    <source>
        <dbReference type="ARBA" id="ARBA00022692"/>
    </source>
</evidence>
<feature type="transmembrane region" description="Helical" evidence="6">
    <location>
        <begin position="114"/>
        <end position="136"/>
    </location>
</feature>
<protein>
    <recommendedName>
        <fullName evidence="11">Threonine/serine exporter family protein</fullName>
    </recommendedName>
</protein>
<organism evidence="9 10">
    <name type="scientific">Enhygromyxa salina</name>
    <dbReference type="NCBI Taxonomy" id="215803"/>
    <lineage>
        <taxon>Bacteria</taxon>
        <taxon>Pseudomonadati</taxon>
        <taxon>Myxococcota</taxon>
        <taxon>Polyangia</taxon>
        <taxon>Nannocystales</taxon>
        <taxon>Nannocystaceae</taxon>
        <taxon>Enhygromyxa</taxon>
    </lineage>
</organism>
<feature type="domain" description="Threonine/serine exporter-like N-terminal" evidence="7">
    <location>
        <begin position="13"/>
        <end position="249"/>
    </location>
</feature>
<feature type="transmembrane region" description="Helical" evidence="6">
    <location>
        <begin position="347"/>
        <end position="370"/>
    </location>
</feature>
<reference evidence="9 10" key="1">
    <citation type="submission" date="2018-03" db="EMBL/GenBank/DDBJ databases">
        <title>Draft Genome Sequences of the Obligatory Marine Myxobacteria Enhygromyxa salina SWB005.</title>
        <authorList>
            <person name="Poehlein A."/>
            <person name="Moghaddam J.A."/>
            <person name="Harms H."/>
            <person name="Alanjari M."/>
            <person name="Koenig G.M."/>
            <person name="Daniel R."/>
            <person name="Schaeberle T.F."/>
        </authorList>
    </citation>
    <scope>NUCLEOTIDE SEQUENCE [LARGE SCALE GENOMIC DNA]</scope>
    <source>
        <strain evidence="9 10">SWB005</strain>
    </source>
</reference>
<feature type="transmembrane region" description="Helical" evidence="6">
    <location>
        <begin position="382"/>
        <end position="404"/>
    </location>
</feature>
<keyword evidence="3 6" id="KW-1133">Transmembrane helix</keyword>
<feature type="transmembrane region" description="Helical" evidence="6">
    <location>
        <begin position="168"/>
        <end position="189"/>
    </location>
</feature>
<dbReference type="Proteomes" id="UP000237968">
    <property type="component" value="Unassembled WGS sequence"/>
</dbReference>
<dbReference type="InterPro" id="IPR010619">
    <property type="entry name" value="ThrE-like_N"/>
</dbReference>
<dbReference type="PANTHER" id="PTHR31082">
    <property type="entry name" value="PHEROMONE-REGULATED MEMBRANE PROTEIN 10"/>
    <property type="match status" value="1"/>
</dbReference>
<dbReference type="InterPro" id="IPR051361">
    <property type="entry name" value="ThrE/Ser_Exporter"/>
</dbReference>
<gene>
    <name evidence="9" type="ORF">ENSA5_49050</name>
</gene>
<dbReference type="PANTHER" id="PTHR31082:SF4">
    <property type="entry name" value="PHEROMONE-REGULATED MEMBRANE PROTEIN 10"/>
    <property type="match status" value="1"/>
</dbReference>
<keyword evidence="4 6" id="KW-0472">Membrane</keyword>
<comment type="caution">
    <text evidence="9">The sequence shown here is derived from an EMBL/GenBank/DDBJ whole genome shotgun (WGS) entry which is preliminary data.</text>
</comment>
<comment type="similarity">
    <text evidence="5">Belongs to the ThrE exporter (TC 2.A.79) family.</text>
</comment>
<evidence type="ECO:0000256" key="5">
    <source>
        <dbReference type="ARBA" id="ARBA00034125"/>
    </source>
</evidence>
<evidence type="ECO:0008006" key="11">
    <source>
        <dbReference type="Google" id="ProtNLM"/>
    </source>
</evidence>
<comment type="subcellular location">
    <subcellularLocation>
        <location evidence="1">Membrane</location>
        <topology evidence="1">Multi-pass membrane protein</topology>
    </subcellularLocation>
</comment>
<evidence type="ECO:0000313" key="10">
    <source>
        <dbReference type="Proteomes" id="UP000237968"/>
    </source>
</evidence>
<evidence type="ECO:0000313" key="9">
    <source>
        <dbReference type="EMBL" id="PRP92397.1"/>
    </source>
</evidence>
<dbReference type="AlphaFoldDB" id="A0A2S9XHT2"/>
<dbReference type="GO" id="GO:0022857">
    <property type="term" value="F:transmembrane transporter activity"/>
    <property type="evidence" value="ECO:0007669"/>
    <property type="project" value="InterPro"/>
</dbReference>
<dbReference type="EMBL" id="PVNK01000211">
    <property type="protein sequence ID" value="PRP92397.1"/>
    <property type="molecule type" value="Genomic_DNA"/>
</dbReference>
<dbReference type="GO" id="GO:0016020">
    <property type="term" value="C:membrane"/>
    <property type="evidence" value="ECO:0007669"/>
    <property type="project" value="UniProtKB-SubCell"/>
</dbReference>
<dbReference type="OrthoDB" id="5295394at2"/>
<feature type="transmembrane region" description="Helical" evidence="6">
    <location>
        <begin position="195"/>
        <end position="217"/>
    </location>
</feature>
<accession>A0A2S9XHT2</accession>
<dbReference type="RefSeq" id="WP_106394159.1">
    <property type="nucleotide sequence ID" value="NZ_PVNK01000211.1"/>
</dbReference>
<keyword evidence="10" id="KW-1185">Reference proteome</keyword>
<feature type="transmembrane region" description="Helical" evidence="6">
    <location>
        <begin position="269"/>
        <end position="289"/>
    </location>
</feature>
<dbReference type="Pfam" id="PF12821">
    <property type="entry name" value="ThrE_2"/>
    <property type="match status" value="1"/>
</dbReference>
<evidence type="ECO:0000256" key="4">
    <source>
        <dbReference type="ARBA" id="ARBA00023136"/>
    </source>
</evidence>
<keyword evidence="2 6" id="KW-0812">Transmembrane</keyword>
<evidence type="ECO:0000256" key="6">
    <source>
        <dbReference type="SAM" id="Phobius"/>
    </source>
</evidence>
<dbReference type="Pfam" id="PF06738">
    <property type="entry name" value="ThrE"/>
    <property type="match status" value="1"/>
</dbReference>
<evidence type="ECO:0000256" key="3">
    <source>
        <dbReference type="ARBA" id="ARBA00022989"/>
    </source>
</evidence>
<feature type="transmembrane region" description="Helical" evidence="6">
    <location>
        <begin position="321"/>
        <end position="340"/>
    </location>
</feature>
<feature type="transmembrane region" description="Helical" evidence="6">
    <location>
        <begin position="142"/>
        <end position="161"/>
    </location>
</feature>
<feature type="transmembrane region" description="Helical" evidence="6">
    <location>
        <begin position="229"/>
        <end position="249"/>
    </location>
</feature>
<sequence>MNVRETRDQAQAFLATAAKLLHRHGMPAHRLEDTLMACAAALGVRLQVFATPTSVELAFGGRRQRAHMIRSDAGEAELGRLVALDAVIADVRSGLRDPVSGRRALRRAAAAPPIYGSSAIVLASGLASAGAARFFGGNLGDSLSSLGLGLGVGLLSLAAGRRTGLGRVFAPLAAFLAALLSLILARAIGGVHSHVTTLAALIVLVPGLSLTVAMTELATRHLVSGTARLAGALTVFMTMAFGVAVARALAGALPIDTSYALAPALTAELAPWTRMVALMLAPIGFCVLFQVRRADVPAIAITGVVAAELARLAGAVAGPELGAFTGAFAVGLAANGYAAWRRLPAAVILLPCLLLLVPGSLGFQSVTLFVSNDALAGVEAAFRMILIAASLVAGVLVANTVALPHVRGPAHEHRAV</sequence>
<evidence type="ECO:0000256" key="1">
    <source>
        <dbReference type="ARBA" id="ARBA00004141"/>
    </source>
</evidence>
<name>A0A2S9XHT2_9BACT</name>